<protein>
    <submittedName>
        <fullName evidence="2">Uncharacterized protein</fullName>
    </submittedName>
</protein>
<sequence>MQYYLSGRLSQHLLWLACVAGAVGLLASRAVVALAPLVGFAAVLANPDLKASLPRYFRNGAALRAAALYGFVVLSGVYTSEWATWRHELYRGLPWLAVPLAFTLAVPLGRGSAWWWAACLCWAPGPWASLPWAST</sequence>
<proteinExistence type="predicted"/>
<accession>A0ABW2U5L6</accession>
<keyword evidence="1" id="KW-0472">Membrane</keyword>
<organism evidence="2 3">
    <name type="scientific">Hymenobacter humi</name>
    <dbReference type="NCBI Taxonomy" id="1411620"/>
    <lineage>
        <taxon>Bacteria</taxon>
        <taxon>Pseudomonadati</taxon>
        <taxon>Bacteroidota</taxon>
        <taxon>Cytophagia</taxon>
        <taxon>Cytophagales</taxon>
        <taxon>Hymenobacteraceae</taxon>
        <taxon>Hymenobacter</taxon>
    </lineage>
</organism>
<keyword evidence="1" id="KW-1133">Transmembrane helix</keyword>
<comment type="caution">
    <text evidence="2">The sequence shown here is derived from an EMBL/GenBank/DDBJ whole genome shotgun (WGS) entry which is preliminary data.</text>
</comment>
<evidence type="ECO:0000256" key="1">
    <source>
        <dbReference type="SAM" id="Phobius"/>
    </source>
</evidence>
<keyword evidence="3" id="KW-1185">Reference proteome</keyword>
<gene>
    <name evidence="2" type="ORF">ACFQT0_16000</name>
</gene>
<feature type="transmembrane region" description="Helical" evidence="1">
    <location>
        <begin position="92"/>
        <end position="108"/>
    </location>
</feature>
<feature type="transmembrane region" description="Helical" evidence="1">
    <location>
        <begin position="61"/>
        <end position="80"/>
    </location>
</feature>
<dbReference type="RefSeq" id="WP_380204240.1">
    <property type="nucleotide sequence ID" value="NZ_JBHTEK010000001.1"/>
</dbReference>
<evidence type="ECO:0000313" key="3">
    <source>
        <dbReference type="Proteomes" id="UP001596513"/>
    </source>
</evidence>
<dbReference type="Proteomes" id="UP001596513">
    <property type="component" value="Unassembled WGS sequence"/>
</dbReference>
<name>A0ABW2U5L6_9BACT</name>
<dbReference type="EMBL" id="JBHTEK010000001">
    <property type="protein sequence ID" value="MFC7668705.1"/>
    <property type="molecule type" value="Genomic_DNA"/>
</dbReference>
<evidence type="ECO:0000313" key="2">
    <source>
        <dbReference type="EMBL" id="MFC7668705.1"/>
    </source>
</evidence>
<reference evidence="3" key="1">
    <citation type="journal article" date="2019" name="Int. J. Syst. Evol. Microbiol.">
        <title>The Global Catalogue of Microorganisms (GCM) 10K type strain sequencing project: providing services to taxonomists for standard genome sequencing and annotation.</title>
        <authorList>
            <consortium name="The Broad Institute Genomics Platform"/>
            <consortium name="The Broad Institute Genome Sequencing Center for Infectious Disease"/>
            <person name="Wu L."/>
            <person name="Ma J."/>
        </authorList>
    </citation>
    <scope>NUCLEOTIDE SEQUENCE [LARGE SCALE GENOMIC DNA]</scope>
    <source>
        <strain evidence="3">JCM 19635</strain>
    </source>
</reference>
<feature type="transmembrane region" description="Helical" evidence="1">
    <location>
        <begin position="12"/>
        <end position="41"/>
    </location>
</feature>
<keyword evidence="1" id="KW-0812">Transmembrane</keyword>